<dbReference type="CDD" id="cd01300">
    <property type="entry name" value="YtcJ_like"/>
    <property type="match status" value="1"/>
</dbReference>
<evidence type="ECO:0000313" key="2">
    <source>
        <dbReference type="EMBL" id="SEA35416.1"/>
    </source>
</evidence>
<dbReference type="GO" id="GO:0016810">
    <property type="term" value="F:hydrolase activity, acting on carbon-nitrogen (but not peptide) bonds"/>
    <property type="evidence" value="ECO:0007669"/>
    <property type="project" value="InterPro"/>
</dbReference>
<keyword evidence="3" id="KW-1185">Reference proteome</keyword>
<dbReference type="EMBL" id="FNQT01000006">
    <property type="protein sequence ID" value="SEA35416.1"/>
    <property type="molecule type" value="Genomic_DNA"/>
</dbReference>
<evidence type="ECO:0000259" key="1">
    <source>
        <dbReference type="Pfam" id="PF07969"/>
    </source>
</evidence>
<dbReference type="RefSeq" id="WP_092635842.1">
    <property type="nucleotide sequence ID" value="NZ_FNQT01000006.1"/>
</dbReference>
<dbReference type="Gene3D" id="3.20.20.140">
    <property type="entry name" value="Metal-dependent hydrolases"/>
    <property type="match status" value="1"/>
</dbReference>
<sequence length="510" mass="54327">MTAAADLLLTNAEVHTLARPDETHEAVAVRDGRIVRVGDAYELDFLAGVDTRVVDCEGGVLLPGFIDAHTHLDVLGRRLVHADLSEAESRAEALDILQSRAEAVDAGDPVLGVGYDEHAWGERDYLTRADLDAVDAAGPVVAVREDLHVVSLDTTAVERYLPDPSADGVRRDAAGPTGVVVEEAAKTVLDALEPGADEMARLLRAAQDHATARGVTGVHDMIRRPQAARAYRDLARDGALSLRVRLNYWADHLDALQDAGLRTNHGDGLVRVGALKTYTDGSLGGRTARLSEPYADAPDERGEWVVDPAALQSLFEAAEAAGFQVAVHAIGDEAVDAVAEAFADGDSTARHRIEHAELASDATIDRLADAGAVASVQPNFHRWAGESGLYADRLGERWRETNRLRRLVDAGVPLAFGSDGMPLDPLYGVHRAVNAPTDAQGLGVTEALRAYTLGSAYAGFDEDRLGTVEPGKCADLVVLDDSPWERSGAIDDIDVTLTVVDGAVVYEADT</sequence>
<dbReference type="InterPro" id="IPR032466">
    <property type="entry name" value="Metal_Hydrolase"/>
</dbReference>
<dbReference type="InterPro" id="IPR033932">
    <property type="entry name" value="YtcJ-like"/>
</dbReference>
<dbReference type="SUPFAM" id="SSF51338">
    <property type="entry name" value="Composite domain of metallo-dependent hydrolases"/>
    <property type="match status" value="1"/>
</dbReference>
<evidence type="ECO:0000313" key="3">
    <source>
        <dbReference type="Proteomes" id="UP000236755"/>
    </source>
</evidence>
<dbReference type="PROSITE" id="PS01137">
    <property type="entry name" value="TATD_1"/>
    <property type="match status" value="1"/>
</dbReference>
<organism evidence="2 3">
    <name type="scientific">Haloplanus vescus</name>
    <dbReference type="NCBI Taxonomy" id="555874"/>
    <lineage>
        <taxon>Archaea</taxon>
        <taxon>Methanobacteriati</taxon>
        <taxon>Methanobacteriota</taxon>
        <taxon>Stenosarchaea group</taxon>
        <taxon>Halobacteria</taxon>
        <taxon>Halobacteriales</taxon>
        <taxon>Haloferacaceae</taxon>
        <taxon>Haloplanus</taxon>
    </lineage>
</organism>
<dbReference type="OrthoDB" id="8791at2157"/>
<dbReference type="STRING" id="555874.SAMN04488065_2786"/>
<dbReference type="SUPFAM" id="SSF51556">
    <property type="entry name" value="Metallo-dependent hydrolases"/>
    <property type="match status" value="1"/>
</dbReference>
<protein>
    <recommendedName>
        <fullName evidence="1">Amidohydrolase 3 domain-containing protein</fullName>
    </recommendedName>
</protein>
<dbReference type="InterPro" id="IPR018228">
    <property type="entry name" value="DNase_TatD-rel_CS"/>
</dbReference>
<gene>
    <name evidence="2" type="ORF">SAMN04488065_2786</name>
</gene>
<dbReference type="InterPro" id="IPR013108">
    <property type="entry name" value="Amidohydro_3"/>
</dbReference>
<dbReference type="PANTHER" id="PTHR22642">
    <property type="entry name" value="IMIDAZOLONEPROPIONASE"/>
    <property type="match status" value="1"/>
</dbReference>
<dbReference type="Gene3D" id="2.30.40.10">
    <property type="entry name" value="Urease, subunit C, domain 1"/>
    <property type="match status" value="1"/>
</dbReference>
<accession>A0A1H4AHM6</accession>
<dbReference type="Proteomes" id="UP000236755">
    <property type="component" value="Unassembled WGS sequence"/>
</dbReference>
<dbReference type="InterPro" id="IPR011059">
    <property type="entry name" value="Metal-dep_hydrolase_composite"/>
</dbReference>
<dbReference type="PANTHER" id="PTHR22642:SF2">
    <property type="entry name" value="PROTEIN LONG AFTER FAR-RED 3"/>
    <property type="match status" value="1"/>
</dbReference>
<name>A0A1H4AHM6_9EURY</name>
<dbReference type="AlphaFoldDB" id="A0A1H4AHM6"/>
<dbReference type="Pfam" id="PF07969">
    <property type="entry name" value="Amidohydro_3"/>
    <property type="match status" value="1"/>
</dbReference>
<feature type="domain" description="Amidohydrolase 3" evidence="1">
    <location>
        <begin position="52"/>
        <end position="506"/>
    </location>
</feature>
<dbReference type="Gene3D" id="3.10.310.70">
    <property type="match status" value="1"/>
</dbReference>
<reference evidence="2 3" key="1">
    <citation type="submission" date="2016-10" db="EMBL/GenBank/DDBJ databases">
        <authorList>
            <person name="de Groot N.N."/>
        </authorList>
    </citation>
    <scope>NUCLEOTIDE SEQUENCE [LARGE SCALE GENOMIC DNA]</scope>
    <source>
        <strain evidence="2 3">CGMCC 1.8712</strain>
    </source>
</reference>
<proteinExistence type="predicted"/>